<comment type="subcellular location">
    <subcellularLocation>
        <location evidence="9">Cytoplasm</location>
    </subcellularLocation>
</comment>
<dbReference type="PANTHER" id="PTHR43210:SF2">
    <property type="entry name" value="ATP-DEPENDENT DETHIOBIOTIN SYNTHETASE BIOD 2"/>
    <property type="match status" value="1"/>
</dbReference>
<dbReference type="Gene3D" id="3.40.50.300">
    <property type="entry name" value="P-loop containing nucleotide triphosphate hydrolases"/>
    <property type="match status" value="1"/>
</dbReference>
<keyword evidence="5 9" id="KW-0093">Biotin biosynthesis</keyword>
<feature type="binding site" evidence="9">
    <location>
        <position position="42"/>
    </location>
    <ligand>
        <name>substrate</name>
    </ligand>
</feature>
<protein>
    <recommendedName>
        <fullName evidence="9">ATP-dependent dethiobiotin synthetase BioD</fullName>
        <ecNumber evidence="9">6.3.3.3</ecNumber>
    </recommendedName>
    <alternativeName>
        <fullName evidence="9">DTB synthetase</fullName>
        <shortName evidence="9">DTBS</shortName>
    </alternativeName>
    <alternativeName>
        <fullName evidence="9">Dethiobiotin synthase</fullName>
    </alternativeName>
</protein>
<dbReference type="OrthoDB" id="9802097at2"/>
<dbReference type="PANTHER" id="PTHR43210">
    <property type="entry name" value="DETHIOBIOTIN SYNTHETASE"/>
    <property type="match status" value="1"/>
</dbReference>
<feature type="binding site" evidence="9">
    <location>
        <position position="53"/>
    </location>
    <ligand>
        <name>ATP</name>
        <dbReference type="ChEBI" id="CHEBI:30616"/>
    </ligand>
</feature>
<dbReference type="SUPFAM" id="SSF52540">
    <property type="entry name" value="P-loop containing nucleoside triphosphate hydrolases"/>
    <property type="match status" value="1"/>
</dbReference>
<dbReference type="GO" id="GO:0009102">
    <property type="term" value="P:biotin biosynthetic process"/>
    <property type="evidence" value="ECO:0007669"/>
    <property type="project" value="UniProtKB-UniRule"/>
</dbReference>
<evidence type="ECO:0000313" key="11">
    <source>
        <dbReference type="Proteomes" id="UP000077926"/>
    </source>
</evidence>
<feature type="binding site" evidence="9">
    <location>
        <position position="110"/>
    </location>
    <ligand>
        <name>Mg(2+)</name>
        <dbReference type="ChEBI" id="CHEBI:18420"/>
    </ligand>
</feature>
<keyword evidence="6 9" id="KW-0067">ATP-binding</keyword>
<keyword evidence="11" id="KW-1185">Reference proteome</keyword>
<comment type="caution">
    <text evidence="9">Lacks conserved residue(s) required for the propagation of feature annotation.</text>
</comment>
<evidence type="ECO:0000256" key="6">
    <source>
        <dbReference type="ARBA" id="ARBA00022840"/>
    </source>
</evidence>
<dbReference type="Pfam" id="PF13500">
    <property type="entry name" value="AAA_26"/>
    <property type="match status" value="1"/>
</dbReference>
<evidence type="ECO:0000256" key="9">
    <source>
        <dbReference type="HAMAP-Rule" id="MF_00336"/>
    </source>
</evidence>
<feature type="binding site" evidence="9">
    <location>
        <begin position="110"/>
        <end position="113"/>
    </location>
    <ligand>
        <name>ATP</name>
        <dbReference type="ChEBI" id="CHEBI:30616"/>
    </ligand>
</feature>
<keyword evidence="7 9" id="KW-0460">Magnesium</keyword>
<dbReference type="KEGG" id="bmur:ABE28_020430"/>
<keyword evidence="1 9" id="KW-0963">Cytoplasm</keyword>
<comment type="catalytic activity">
    <reaction evidence="8">
        <text>(7R,8S)-8-amino-7-(carboxyamino)nonanoate + ATP = (4R,5S)-dethiobiotin + ADP + phosphate + H(+)</text>
        <dbReference type="Rhea" id="RHEA:63684"/>
        <dbReference type="ChEBI" id="CHEBI:15378"/>
        <dbReference type="ChEBI" id="CHEBI:30616"/>
        <dbReference type="ChEBI" id="CHEBI:43474"/>
        <dbReference type="ChEBI" id="CHEBI:149470"/>
        <dbReference type="ChEBI" id="CHEBI:149473"/>
        <dbReference type="ChEBI" id="CHEBI:456216"/>
    </reaction>
</comment>
<feature type="binding site" evidence="9">
    <location>
        <begin position="13"/>
        <end position="18"/>
    </location>
    <ligand>
        <name>ATP</name>
        <dbReference type="ChEBI" id="CHEBI:30616"/>
    </ligand>
</feature>
<keyword evidence="3 9" id="KW-0479">Metal-binding</keyword>
<evidence type="ECO:0000256" key="7">
    <source>
        <dbReference type="ARBA" id="ARBA00022842"/>
    </source>
</evidence>
<dbReference type="RefSeq" id="WP_064462695.1">
    <property type="nucleotide sequence ID" value="NZ_CP017080.1"/>
</dbReference>
<dbReference type="CDD" id="cd03109">
    <property type="entry name" value="DTBS"/>
    <property type="match status" value="1"/>
</dbReference>
<sequence length="235" mass="26298">MGQAYFITGTGTDIGKTIITSALYLSLQALGKSVTIFKPFQTGIIEENNTYPDISWFEEELGVKDTGFYTLEPETSPHLAIKLTGHPIDEKKAVKRVRELEGLYDIVLVEGAGGLAVPLIERESDFYMTKDFIKDCGMPVIFVSTCGLGAIHQVVTAQSYARTHDIPVKTIIYNHYRPENLIHRDNIETIEKLTNLEALACLPTFADVRKDLRPLTLDLLDDQGYIQQLKEVFTA</sequence>
<dbReference type="EC" id="6.3.3.3" evidence="9"/>
<evidence type="ECO:0000256" key="3">
    <source>
        <dbReference type="ARBA" id="ARBA00022723"/>
    </source>
</evidence>
<evidence type="ECO:0000313" key="10">
    <source>
        <dbReference type="EMBL" id="AOH56742.1"/>
    </source>
</evidence>
<dbReference type="AlphaFoldDB" id="A0A1B3XU50"/>
<dbReference type="GO" id="GO:0004141">
    <property type="term" value="F:dethiobiotin synthase activity"/>
    <property type="evidence" value="ECO:0007669"/>
    <property type="project" value="UniProtKB-UniRule"/>
</dbReference>
<evidence type="ECO:0000256" key="4">
    <source>
        <dbReference type="ARBA" id="ARBA00022741"/>
    </source>
</evidence>
<dbReference type="GO" id="GO:0005524">
    <property type="term" value="F:ATP binding"/>
    <property type="evidence" value="ECO:0007669"/>
    <property type="project" value="UniProtKB-UniRule"/>
</dbReference>
<keyword evidence="4 9" id="KW-0547">Nucleotide-binding</keyword>
<comment type="function">
    <text evidence="9">Catalyzes a mechanistically unusual reaction, the ATP-dependent insertion of CO2 between the N7 and N8 nitrogen atoms of 7,8-diaminopelargonic acid (DAPA, also called 7,8-diammoniononanoate) to form a ureido ring.</text>
</comment>
<evidence type="ECO:0000256" key="8">
    <source>
        <dbReference type="ARBA" id="ARBA00047386"/>
    </source>
</evidence>
<feature type="binding site" evidence="9">
    <location>
        <begin position="174"/>
        <end position="175"/>
    </location>
    <ligand>
        <name>ATP</name>
        <dbReference type="ChEBI" id="CHEBI:30616"/>
    </ligand>
</feature>
<gene>
    <name evidence="9" type="primary">bioD</name>
    <name evidence="10" type="ORF">ABE28_020430</name>
</gene>
<organism evidence="10 11">
    <name type="scientific">Peribacillus muralis</name>
    <dbReference type="NCBI Taxonomy" id="264697"/>
    <lineage>
        <taxon>Bacteria</taxon>
        <taxon>Bacillati</taxon>
        <taxon>Bacillota</taxon>
        <taxon>Bacilli</taxon>
        <taxon>Bacillales</taxon>
        <taxon>Bacillaceae</taxon>
        <taxon>Peribacillus</taxon>
    </lineage>
</organism>
<dbReference type="STRING" id="264697.ABE28_020430"/>
<comment type="similarity">
    <text evidence="9">Belongs to the dethiobiotin synthetase family.</text>
</comment>
<reference evidence="10 11" key="1">
    <citation type="submission" date="2016-08" db="EMBL/GenBank/DDBJ databases">
        <title>Complete genome sequence of Bacillus muralis G25-68, a strain with toxicity to nematodes.</title>
        <authorList>
            <person name="Zheng Z."/>
        </authorList>
    </citation>
    <scope>NUCLEOTIDE SEQUENCE [LARGE SCALE GENOMIC DNA]</scope>
    <source>
        <strain evidence="10 11">G25-68</strain>
    </source>
</reference>
<evidence type="ECO:0000256" key="1">
    <source>
        <dbReference type="ARBA" id="ARBA00022490"/>
    </source>
</evidence>
<dbReference type="PIRSF" id="PIRSF006755">
    <property type="entry name" value="DTB_synth"/>
    <property type="match status" value="1"/>
</dbReference>
<accession>A0A1B3XU50</accession>
<name>A0A1B3XU50_9BACI</name>
<dbReference type="InterPro" id="IPR027417">
    <property type="entry name" value="P-loop_NTPase"/>
</dbReference>
<proteinExistence type="inferred from homology"/>
<dbReference type="GO" id="GO:0005829">
    <property type="term" value="C:cytosol"/>
    <property type="evidence" value="ECO:0007669"/>
    <property type="project" value="TreeGrafter"/>
</dbReference>
<dbReference type="EMBL" id="CP017080">
    <property type="protein sequence ID" value="AOH56742.1"/>
    <property type="molecule type" value="Genomic_DNA"/>
</dbReference>
<comment type="cofactor">
    <cofactor evidence="9">
        <name>Mg(2+)</name>
        <dbReference type="ChEBI" id="CHEBI:18420"/>
    </cofactor>
</comment>
<dbReference type="GO" id="GO:0000287">
    <property type="term" value="F:magnesium ion binding"/>
    <property type="evidence" value="ECO:0007669"/>
    <property type="project" value="UniProtKB-UniRule"/>
</dbReference>
<feature type="binding site" evidence="9">
    <location>
        <position position="53"/>
    </location>
    <ligand>
        <name>Mg(2+)</name>
        <dbReference type="ChEBI" id="CHEBI:18420"/>
    </ligand>
</feature>
<dbReference type="UniPathway" id="UPA00078">
    <property type="reaction ID" value="UER00161"/>
</dbReference>
<comment type="catalytic activity">
    <reaction evidence="9">
        <text>(7R,8S)-7,8-diammoniononanoate + CO2 + ATP = (4R,5S)-dethiobiotin + ADP + phosphate + 3 H(+)</text>
        <dbReference type="Rhea" id="RHEA:15805"/>
        <dbReference type="ChEBI" id="CHEBI:15378"/>
        <dbReference type="ChEBI" id="CHEBI:16526"/>
        <dbReference type="ChEBI" id="CHEBI:30616"/>
        <dbReference type="ChEBI" id="CHEBI:43474"/>
        <dbReference type="ChEBI" id="CHEBI:149469"/>
        <dbReference type="ChEBI" id="CHEBI:149473"/>
        <dbReference type="ChEBI" id="CHEBI:456216"/>
        <dbReference type="EC" id="6.3.3.3"/>
    </reaction>
</comment>
<feature type="binding site" evidence="9">
    <location>
        <position position="17"/>
    </location>
    <ligand>
        <name>Mg(2+)</name>
        <dbReference type="ChEBI" id="CHEBI:18420"/>
    </ligand>
</feature>
<feature type="active site" evidence="9">
    <location>
        <position position="38"/>
    </location>
</feature>
<comment type="subunit">
    <text evidence="9">Homodimer.</text>
</comment>
<dbReference type="NCBIfam" id="TIGR00347">
    <property type="entry name" value="bioD"/>
    <property type="match status" value="1"/>
</dbReference>
<dbReference type="InterPro" id="IPR004472">
    <property type="entry name" value="DTB_synth_BioD"/>
</dbReference>
<keyword evidence="2 9" id="KW-0436">Ligase</keyword>
<dbReference type="Proteomes" id="UP000077926">
    <property type="component" value="Chromosome"/>
</dbReference>
<comment type="pathway">
    <text evidence="9">Cofactor biosynthesis; biotin biosynthesis; biotin from 7,8-diaminononanoate: step 1/2.</text>
</comment>
<evidence type="ECO:0000256" key="2">
    <source>
        <dbReference type="ARBA" id="ARBA00022598"/>
    </source>
</evidence>
<evidence type="ECO:0000256" key="5">
    <source>
        <dbReference type="ARBA" id="ARBA00022756"/>
    </source>
</evidence>
<dbReference type="HAMAP" id="MF_00336">
    <property type="entry name" value="BioD"/>
    <property type="match status" value="1"/>
</dbReference>